<evidence type="ECO:0000256" key="6">
    <source>
        <dbReference type="ARBA" id="ARBA00015655"/>
    </source>
</evidence>
<dbReference type="InterPro" id="IPR013221">
    <property type="entry name" value="Mur_ligase_cen"/>
</dbReference>
<keyword evidence="8 17" id="KW-0436">Ligase</keyword>
<dbReference type="InterPro" id="IPR005762">
    <property type="entry name" value="MurD"/>
</dbReference>
<evidence type="ECO:0000256" key="10">
    <source>
        <dbReference type="ARBA" id="ARBA00022840"/>
    </source>
</evidence>
<comment type="similarity">
    <text evidence="4 17">Belongs to the MurCDEF family.</text>
</comment>
<feature type="domain" description="Mur ligase central" evidence="20">
    <location>
        <begin position="117"/>
        <end position="291"/>
    </location>
</feature>
<dbReference type="PANTHER" id="PTHR43692:SF1">
    <property type="entry name" value="UDP-N-ACETYLMURAMOYLALANINE--D-GLUTAMATE LIGASE"/>
    <property type="match status" value="1"/>
</dbReference>
<keyword evidence="12 17" id="KW-0573">Peptidoglycan synthesis</keyword>
<evidence type="ECO:0000256" key="18">
    <source>
        <dbReference type="RuleBase" id="RU003664"/>
    </source>
</evidence>
<sequence length="449" mass="48918">MKNKELFQGKNILIVGLAKSGFAAAKLLHSFGANVVVNDKQPREGNQEAEALEKLGVAVECGGHPLTLLDQPIDFIVKNPGIPYQNPLLAEASKRNLPIYTEVEIAGLISEAEIIAITGSNGKTTTTTLIGEMLKNSSKSPIVAGNIGTVFSEVASQATKEDILVAELSSFQLMGTEKFQPRISVFLNLFEAHLDYHGSLEEYGKAKAKVTENQDENDYVIYNADDLQVTELMKHSKAQHIPFSVHKQLKNGAYLKDHSLYFQNQKIIELKEIVLPGKHNLSNILAAAAAAILAGAELEQIQIVLKTFAGVKHRLQYVGEFEGRRFYNDSKATNILATNAALTAFETPVILLAGGLDRGNSFDDLIPSLKNVKILVTFGQTAEKLIEAGKQAGIETIKRADNVEDAVPAAFSLSQAGDVILLSPACASWDQYKTFEQRGDMFINSVHKL</sequence>
<comment type="catalytic activity">
    <reaction evidence="16 17 18">
        <text>UDP-N-acetyl-alpha-D-muramoyl-L-alanine + D-glutamate + ATP = UDP-N-acetyl-alpha-D-muramoyl-L-alanyl-D-glutamate + ADP + phosphate + H(+)</text>
        <dbReference type="Rhea" id="RHEA:16429"/>
        <dbReference type="ChEBI" id="CHEBI:15378"/>
        <dbReference type="ChEBI" id="CHEBI:29986"/>
        <dbReference type="ChEBI" id="CHEBI:30616"/>
        <dbReference type="ChEBI" id="CHEBI:43474"/>
        <dbReference type="ChEBI" id="CHEBI:83898"/>
        <dbReference type="ChEBI" id="CHEBI:83900"/>
        <dbReference type="ChEBI" id="CHEBI:456216"/>
        <dbReference type="EC" id="6.3.2.9"/>
    </reaction>
</comment>
<keyword evidence="10 17" id="KW-0067">ATP-binding</keyword>
<keyword evidence="11 17" id="KW-0133">Cell shape</keyword>
<dbReference type="Pfam" id="PF02875">
    <property type="entry name" value="Mur_ligase_C"/>
    <property type="match status" value="1"/>
</dbReference>
<dbReference type="EC" id="6.3.2.9" evidence="5 17"/>
<dbReference type="SUPFAM" id="SSF51984">
    <property type="entry name" value="MurCD N-terminal domain"/>
    <property type="match status" value="1"/>
</dbReference>
<keyword evidence="22" id="KW-1185">Reference proteome</keyword>
<dbReference type="EMBL" id="JAVDWA010000008">
    <property type="protein sequence ID" value="MDR7074473.1"/>
    <property type="molecule type" value="Genomic_DNA"/>
</dbReference>
<gene>
    <name evidence="17" type="primary">murD</name>
    <name evidence="21" type="ORF">J2X07_003470</name>
</gene>
<comment type="function">
    <text evidence="1 17 18">Cell wall formation. Catalyzes the addition of glutamate to the nucleotide precursor UDP-N-acetylmuramoyl-L-alanine (UMA).</text>
</comment>
<evidence type="ECO:0000256" key="13">
    <source>
        <dbReference type="ARBA" id="ARBA00023316"/>
    </source>
</evidence>
<keyword evidence="13 17" id="KW-0961">Cell wall biogenesis/degradation</keyword>
<evidence type="ECO:0000256" key="9">
    <source>
        <dbReference type="ARBA" id="ARBA00022741"/>
    </source>
</evidence>
<evidence type="ECO:0000256" key="1">
    <source>
        <dbReference type="ARBA" id="ARBA00002734"/>
    </source>
</evidence>
<dbReference type="SUPFAM" id="SSF53623">
    <property type="entry name" value="MurD-like peptide ligases, catalytic domain"/>
    <property type="match status" value="1"/>
</dbReference>
<evidence type="ECO:0000256" key="11">
    <source>
        <dbReference type="ARBA" id="ARBA00022960"/>
    </source>
</evidence>
<dbReference type="SUPFAM" id="SSF53244">
    <property type="entry name" value="MurD-like peptide ligases, peptide-binding domain"/>
    <property type="match status" value="1"/>
</dbReference>
<evidence type="ECO:0000256" key="12">
    <source>
        <dbReference type="ARBA" id="ARBA00022984"/>
    </source>
</evidence>
<dbReference type="InterPro" id="IPR036565">
    <property type="entry name" value="Mur-like_cat_sf"/>
</dbReference>
<dbReference type="RefSeq" id="WP_310261480.1">
    <property type="nucleotide sequence ID" value="NZ_JAVDWA010000008.1"/>
</dbReference>
<comment type="caution">
    <text evidence="21">The sequence shown here is derived from an EMBL/GenBank/DDBJ whole genome shotgun (WGS) entry which is preliminary data.</text>
</comment>
<keyword evidence="17 18" id="KW-0131">Cell cycle</keyword>
<dbReference type="Gene3D" id="3.40.1190.10">
    <property type="entry name" value="Mur-like, catalytic domain"/>
    <property type="match status" value="1"/>
</dbReference>
<evidence type="ECO:0000256" key="15">
    <source>
        <dbReference type="ARBA" id="ARBA00032324"/>
    </source>
</evidence>
<dbReference type="NCBIfam" id="TIGR01087">
    <property type="entry name" value="murD"/>
    <property type="match status" value="1"/>
</dbReference>
<dbReference type="InterPro" id="IPR004101">
    <property type="entry name" value="Mur_ligase_C"/>
</dbReference>
<dbReference type="InterPro" id="IPR036615">
    <property type="entry name" value="Mur_ligase_C_dom_sf"/>
</dbReference>
<feature type="binding site" evidence="17">
    <location>
        <begin position="119"/>
        <end position="125"/>
    </location>
    <ligand>
        <name>ATP</name>
        <dbReference type="ChEBI" id="CHEBI:30616"/>
    </ligand>
</feature>
<evidence type="ECO:0000256" key="7">
    <source>
        <dbReference type="ARBA" id="ARBA00022490"/>
    </source>
</evidence>
<evidence type="ECO:0000259" key="19">
    <source>
        <dbReference type="Pfam" id="PF02875"/>
    </source>
</evidence>
<protein>
    <recommendedName>
        <fullName evidence="6 17">UDP-N-acetylmuramoylalanine--D-glutamate ligase</fullName>
        <ecNumber evidence="5 17">6.3.2.9</ecNumber>
    </recommendedName>
    <alternativeName>
        <fullName evidence="15 17">D-glutamic acid-adding enzyme</fullName>
    </alternativeName>
    <alternativeName>
        <fullName evidence="14 17">UDP-N-acetylmuramoyl-L-alanyl-D-glutamate synthetase</fullName>
    </alternativeName>
</protein>
<comment type="pathway">
    <text evidence="3 17 18">Cell wall biogenesis; peptidoglycan biosynthesis.</text>
</comment>
<evidence type="ECO:0000256" key="14">
    <source>
        <dbReference type="ARBA" id="ARBA00030398"/>
    </source>
</evidence>
<accession>A0ABU1U504</accession>
<dbReference type="Proteomes" id="UP001258181">
    <property type="component" value="Unassembled WGS sequence"/>
</dbReference>
<dbReference type="Gene3D" id="3.90.190.20">
    <property type="entry name" value="Mur ligase, C-terminal domain"/>
    <property type="match status" value="1"/>
</dbReference>
<comment type="subcellular location">
    <subcellularLocation>
        <location evidence="2 17 18">Cytoplasm</location>
    </subcellularLocation>
</comment>
<name>A0ABU1U504_9BACL</name>
<evidence type="ECO:0000256" key="2">
    <source>
        <dbReference type="ARBA" id="ARBA00004496"/>
    </source>
</evidence>
<evidence type="ECO:0000256" key="4">
    <source>
        <dbReference type="ARBA" id="ARBA00010416"/>
    </source>
</evidence>
<evidence type="ECO:0000256" key="16">
    <source>
        <dbReference type="ARBA" id="ARBA00047632"/>
    </source>
</evidence>
<proteinExistence type="inferred from homology"/>
<keyword evidence="17 18" id="KW-0132">Cell division</keyword>
<evidence type="ECO:0000313" key="22">
    <source>
        <dbReference type="Proteomes" id="UP001258181"/>
    </source>
</evidence>
<dbReference type="GO" id="GO:0008764">
    <property type="term" value="F:UDP-N-acetylmuramoylalanine-D-glutamate ligase activity"/>
    <property type="evidence" value="ECO:0007669"/>
    <property type="project" value="UniProtKB-EC"/>
</dbReference>
<evidence type="ECO:0000256" key="5">
    <source>
        <dbReference type="ARBA" id="ARBA00012212"/>
    </source>
</evidence>
<dbReference type="Pfam" id="PF08245">
    <property type="entry name" value="Mur_ligase_M"/>
    <property type="match status" value="1"/>
</dbReference>
<dbReference type="PANTHER" id="PTHR43692">
    <property type="entry name" value="UDP-N-ACETYLMURAMOYLALANINE--D-GLUTAMATE LIGASE"/>
    <property type="match status" value="1"/>
</dbReference>
<feature type="domain" description="Mur ligase C-terminal" evidence="19">
    <location>
        <begin position="313"/>
        <end position="426"/>
    </location>
</feature>
<dbReference type="Gene3D" id="3.40.50.720">
    <property type="entry name" value="NAD(P)-binding Rossmann-like Domain"/>
    <property type="match status" value="1"/>
</dbReference>
<keyword evidence="9 17" id="KW-0547">Nucleotide-binding</keyword>
<organism evidence="21 22">
    <name type="scientific">Fictibacillus barbaricus</name>
    <dbReference type="NCBI Taxonomy" id="182136"/>
    <lineage>
        <taxon>Bacteria</taxon>
        <taxon>Bacillati</taxon>
        <taxon>Bacillota</taxon>
        <taxon>Bacilli</taxon>
        <taxon>Bacillales</taxon>
        <taxon>Fictibacillaceae</taxon>
        <taxon>Fictibacillus</taxon>
    </lineage>
</organism>
<evidence type="ECO:0000313" key="21">
    <source>
        <dbReference type="EMBL" id="MDR7074473.1"/>
    </source>
</evidence>
<evidence type="ECO:0000256" key="3">
    <source>
        <dbReference type="ARBA" id="ARBA00004752"/>
    </source>
</evidence>
<keyword evidence="7 17" id="KW-0963">Cytoplasm</keyword>
<evidence type="ECO:0000256" key="8">
    <source>
        <dbReference type="ARBA" id="ARBA00022598"/>
    </source>
</evidence>
<evidence type="ECO:0000259" key="20">
    <source>
        <dbReference type="Pfam" id="PF08245"/>
    </source>
</evidence>
<reference evidence="21 22" key="1">
    <citation type="submission" date="2023-07" db="EMBL/GenBank/DDBJ databases">
        <title>Sorghum-associated microbial communities from plants grown in Nebraska, USA.</title>
        <authorList>
            <person name="Schachtman D."/>
        </authorList>
    </citation>
    <scope>NUCLEOTIDE SEQUENCE [LARGE SCALE GENOMIC DNA]</scope>
    <source>
        <strain evidence="21 22">BE211</strain>
    </source>
</reference>
<evidence type="ECO:0000256" key="17">
    <source>
        <dbReference type="HAMAP-Rule" id="MF_00639"/>
    </source>
</evidence>
<dbReference type="Pfam" id="PF21799">
    <property type="entry name" value="MurD-like_N"/>
    <property type="match status" value="1"/>
</dbReference>
<dbReference type="HAMAP" id="MF_00639">
    <property type="entry name" value="MurD"/>
    <property type="match status" value="1"/>
</dbReference>